<dbReference type="SUPFAM" id="SSF88659">
    <property type="entry name" value="Sigma3 and sigma4 domains of RNA polymerase sigma factors"/>
    <property type="match status" value="1"/>
</dbReference>
<dbReference type="RefSeq" id="WP_159602594.1">
    <property type="nucleotide sequence ID" value="NZ_CACSAS010000046.1"/>
</dbReference>
<dbReference type="Gene3D" id="1.10.10.10">
    <property type="entry name" value="Winged helix-like DNA-binding domain superfamily/Winged helix DNA-binding domain"/>
    <property type="match status" value="1"/>
</dbReference>
<reference evidence="1 2" key="1">
    <citation type="submission" date="2019-12" db="EMBL/GenBank/DDBJ databases">
        <authorList>
            <person name="Reyes-Prieto M."/>
        </authorList>
    </citation>
    <scope>NUCLEOTIDE SEQUENCE [LARGE SCALE GENOMIC DNA]</scope>
    <source>
        <strain evidence="1">HF14-78462</strain>
    </source>
</reference>
<evidence type="ECO:0000313" key="1">
    <source>
        <dbReference type="EMBL" id="CAA0130238.1"/>
    </source>
</evidence>
<dbReference type="InterPro" id="IPR013324">
    <property type="entry name" value="RNA_pol_sigma_r3/r4-like"/>
</dbReference>
<sequence length="114" mass="12319">MSKPTLGWPTRTKAVLALREMKMTTREIAAAIGIDVKTVCALEASAVRAIRERPQRQRGRAILLPLDVFDALGPEAARRNISPAALARLLVETVVDENMIGAVLDDADELGETA</sequence>
<dbReference type="Proteomes" id="UP000433050">
    <property type="component" value="Unassembled WGS sequence"/>
</dbReference>
<evidence type="ECO:0000313" key="2">
    <source>
        <dbReference type="Proteomes" id="UP000433050"/>
    </source>
</evidence>
<accession>A0A5S9R7W7</accession>
<organism evidence="1 2">
    <name type="scientific">Starkeya nomas</name>
    <dbReference type="NCBI Taxonomy" id="2666134"/>
    <lineage>
        <taxon>Bacteria</taxon>
        <taxon>Pseudomonadati</taxon>
        <taxon>Pseudomonadota</taxon>
        <taxon>Alphaproteobacteria</taxon>
        <taxon>Hyphomicrobiales</taxon>
        <taxon>Xanthobacteraceae</taxon>
        <taxon>Starkeya</taxon>
    </lineage>
</organism>
<dbReference type="EMBL" id="CACSAS010000046">
    <property type="protein sequence ID" value="CAA0130238.1"/>
    <property type="molecule type" value="Genomic_DNA"/>
</dbReference>
<gene>
    <name evidence="1" type="ORF">STARVERO_04583</name>
</gene>
<keyword evidence="2" id="KW-1185">Reference proteome</keyword>
<proteinExistence type="predicted"/>
<dbReference type="InterPro" id="IPR036388">
    <property type="entry name" value="WH-like_DNA-bd_sf"/>
</dbReference>
<dbReference type="AlphaFoldDB" id="A0A5S9R7W7"/>
<protein>
    <submittedName>
        <fullName evidence="1">Uncharacterized protein</fullName>
    </submittedName>
</protein>
<name>A0A5S9R7W7_9HYPH</name>